<accession>A0AAX3J6V3</accession>
<gene>
    <name evidence="1" type="ORF">PANT111_170210</name>
</gene>
<evidence type="ECO:0000313" key="1">
    <source>
        <dbReference type="EMBL" id="VXB76007.1"/>
    </source>
</evidence>
<proteinExistence type="predicted"/>
<dbReference type="RefSeq" id="WP_159223541.1">
    <property type="nucleotide sequence ID" value="NZ_LR733469.1"/>
</dbReference>
<name>A0AAX3J6V3_9GAMM</name>
<sequence>MTPLKEIGEYVISDGDSEYFFRPSLINMTRIGEPDEIVQALYDLYNDEVGDMMRKALKAFGTIPAWLTSHLASPQYSKKAIVTAMTVLQACSSQDLSALTGEIVPGRSGKWTFVYRKGLMAQEEMIIIARSLMAHGVIGKAKVRKLQRYEGAQASSEFNAFEYISAARTHLDMSRDEAEKLTMTEFQMLLAAKYPEQKGFTREEYEATEDDFLAKQARRRARAG</sequence>
<evidence type="ECO:0000313" key="2">
    <source>
        <dbReference type="Proteomes" id="UP000433737"/>
    </source>
</evidence>
<dbReference type="Pfam" id="PF19759">
    <property type="entry name" value="DUF6246"/>
    <property type="match status" value="1"/>
</dbReference>
<dbReference type="AlphaFoldDB" id="A0AAX3J6V3"/>
<organism evidence="1 2">
    <name type="scientific">Pantoea brenneri</name>
    <dbReference type="NCBI Taxonomy" id="472694"/>
    <lineage>
        <taxon>Bacteria</taxon>
        <taxon>Pseudomonadati</taxon>
        <taxon>Pseudomonadota</taxon>
        <taxon>Gammaproteobacteria</taxon>
        <taxon>Enterobacterales</taxon>
        <taxon>Erwiniaceae</taxon>
        <taxon>Pantoea</taxon>
    </lineage>
</organism>
<dbReference type="Proteomes" id="UP000433737">
    <property type="component" value="Unassembled WGS sequence"/>
</dbReference>
<dbReference type="InterPro" id="IPR046213">
    <property type="entry name" value="DUF6246"/>
</dbReference>
<comment type="caution">
    <text evidence="1">The sequence shown here is derived from an EMBL/GenBank/DDBJ whole genome shotgun (WGS) entry which is preliminary data.</text>
</comment>
<reference evidence="1 2" key="1">
    <citation type="submission" date="2019-10" db="EMBL/GenBank/DDBJ databases">
        <authorList>
            <person name="Karimi E."/>
        </authorList>
    </citation>
    <scope>NUCLEOTIDE SEQUENCE [LARGE SCALE GENOMIC DNA]</scope>
    <source>
        <strain evidence="1">Pantoea sp. 111</strain>
    </source>
</reference>
<protein>
    <submittedName>
        <fullName evidence="1">Uncharacterized protein</fullName>
    </submittedName>
</protein>
<dbReference type="EMBL" id="CABWMH010000009">
    <property type="protein sequence ID" value="VXB76007.1"/>
    <property type="molecule type" value="Genomic_DNA"/>
</dbReference>